<comment type="caution">
    <text evidence="1">The sequence shown here is derived from an EMBL/GenBank/DDBJ whole genome shotgun (WGS) entry which is preliminary data.</text>
</comment>
<protein>
    <submittedName>
        <fullName evidence="1">Uncharacterized protein</fullName>
    </submittedName>
</protein>
<evidence type="ECO:0000313" key="2">
    <source>
        <dbReference type="Proteomes" id="UP000255355"/>
    </source>
</evidence>
<dbReference type="EMBL" id="QQAZ01000001">
    <property type="protein sequence ID" value="RDI55322.1"/>
    <property type="molecule type" value="Genomic_DNA"/>
</dbReference>
<reference evidence="1 2" key="1">
    <citation type="submission" date="2018-07" db="EMBL/GenBank/DDBJ databases">
        <title>Genomic Encyclopedia of Type Strains, Phase IV (KMG-IV): sequencing the most valuable type-strain genomes for metagenomic binning, comparative biology and taxonomic classification.</title>
        <authorList>
            <person name="Goeker M."/>
        </authorList>
    </citation>
    <scope>NUCLEOTIDE SEQUENCE [LARGE SCALE GENOMIC DNA]</scope>
    <source>
        <strain evidence="1 2">DSM 44952</strain>
    </source>
</reference>
<proteinExistence type="predicted"/>
<gene>
    <name evidence="1" type="ORF">DFR68_101155</name>
</gene>
<evidence type="ECO:0000313" key="1">
    <source>
        <dbReference type="EMBL" id="RDI55322.1"/>
    </source>
</evidence>
<dbReference type="OrthoDB" id="4563658at2"/>
<dbReference type="Proteomes" id="UP000255355">
    <property type="component" value="Unassembled WGS sequence"/>
</dbReference>
<dbReference type="RefSeq" id="WP_068017385.1">
    <property type="nucleotide sequence ID" value="NZ_QQAZ01000001.1"/>
</dbReference>
<dbReference type="AlphaFoldDB" id="A0A370HE90"/>
<accession>A0A370HE90</accession>
<sequence length="264" mass="28395">MTSTPANYSRWTRRPVIYLPVQRRGRLIGYLWAATDQNAAGFERSLAAAGDDLNCLLAWEARLNDAATRGLAPVAALEQWIGATEDSVAGAVPAGMRPGNAASLAELWARLNPEGPPLDDGPLIQDGTFADGTPIDPRDGWGPLRSVPLQNYADETNSPVRYLPVRMESAVIGYVWAAVTGEAAGYLPRAQAGSVGEIAAGLWQLRFSDAHRAGQPATTALTRCRDFPADRLSGVVGPAAVEREAHSLDEVRRLAEERSEEHDE</sequence>
<keyword evidence="2" id="KW-1185">Reference proteome</keyword>
<dbReference type="STRING" id="1210089.GCA_001613165_02170"/>
<organism evidence="1 2">
    <name type="scientific">Nocardia mexicana</name>
    <dbReference type="NCBI Taxonomy" id="279262"/>
    <lineage>
        <taxon>Bacteria</taxon>
        <taxon>Bacillati</taxon>
        <taxon>Actinomycetota</taxon>
        <taxon>Actinomycetes</taxon>
        <taxon>Mycobacteriales</taxon>
        <taxon>Nocardiaceae</taxon>
        <taxon>Nocardia</taxon>
    </lineage>
</organism>
<name>A0A370HE90_9NOCA</name>